<protein>
    <submittedName>
        <fullName evidence="1">Uncharacterized protein</fullName>
    </submittedName>
</protein>
<dbReference type="EMBL" id="LKCW01000244">
    <property type="protein sequence ID" value="KPM35592.1"/>
    <property type="molecule type" value="Genomic_DNA"/>
</dbReference>
<proteinExistence type="predicted"/>
<organism evidence="1 2">
    <name type="scientific">Neonectria ditissima</name>
    <dbReference type="NCBI Taxonomy" id="78410"/>
    <lineage>
        <taxon>Eukaryota</taxon>
        <taxon>Fungi</taxon>
        <taxon>Dikarya</taxon>
        <taxon>Ascomycota</taxon>
        <taxon>Pezizomycotina</taxon>
        <taxon>Sordariomycetes</taxon>
        <taxon>Hypocreomycetidae</taxon>
        <taxon>Hypocreales</taxon>
        <taxon>Nectriaceae</taxon>
        <taxon>Neonectria</taxon>
    </lineage>
</organism>
<gene>
    <name evidence="1" type="ORF">AK830_g10977</name>
</gene>
<accession>A0A0P7B2G7</accession>
<evidence type="ECO:0000313" key="2">
    <source>
        <dbReference type="Proteomes" id="UP000050424"/>
    </source>
</evidence>
<keyword evidence="2" id="KW-1185">Reference proteome</keyword>
<name>A0A0P7B2G7_9HYPO</name>
<dbReference type="AlphaFoldDB" id="A0A0P7B2G7"/>
<comment type="caution">
    <text evidence="1">The sequence shown here is derived from an EMBL/GenBank/DDBJ whole genome shotgun (WGS) entry which is preliminary data.</text>
</comment>
<evidence type="ECO:0000313" key="1">
    <source>
        <dbReference type="EMBL" id="KPM35592.1"/>
    </source>
</evidence>
<sequence length="120" mass="13093">MSLNTTIEALTFYTPMSSSISSKYTYCIKNRKLYKLDLIARTTAANATAAAARTISEVVARVQLLELTQLQVQLDIANALCNIAENLGCSVSSVALLLLRVGPDLVPWDLDLADDDNKEE</sequence>
<dbReference type="Proteomes" id="UP000050424">
    <property type="component" value="Unassembled WGS sequence"/>
</dbReference>
<reference evidence="1 2" key="1">
    <citation type="submission" date="2015-09" db="EMBL/GenBank/DDBJ databases">
        <title>Draft genome of a European isolate of the apple canker pathogen Neonectria ditissima.</title>
        <authorList>
            <person name="Gomez-Cortecero A."/>
            <person name="Harrison R.J."/>
            <person name="Armitage A.D."/>
        </authorList>
    </citation>
    <scope>NUCLEOTIDE SEQUENCE [LARGE SCALE GENOMIC DNA]</scope>
    <source>
        <strain evidence="1 2">R09/05</strain>
    </source>
</reference>